<proteinExistence type="predicted"/>
<sequence>RIHIKQAAYENHFKLEKLPVCTAVRCEGRAEKEGAQPVVAVEVGHPVLELVGVEVRFHNSWGHGADSGPQRSSSPHAAPAQPSARLPPTTGTCLQPV</sequence>
<evidence type="ECO:0000256" key="1">
    <source>
        <dbReference type="SAM" id="MobiDB-lite"/>
    </source>
</evidence>
<protein>
    <submittedName>
        <fullName evidence="2">Uncharacterized protein</fullName>
    </submittedName>
</protein>
<keyword evidence="3" id="KW-1185">Reference proteome</keyword>
<comment type="caution">
    <text evidence="2">The sequence shown here is derived from an EMBL/GenBank/DDBJ whole genome shotgun (WGS) entry which is preliminary data.</text>
</comment>
<organism evidence="2 3">
    <name type="scientific">Gulo gulo</name>
    <name type="common">Wolverine</name>
    <name type="synonym">Gluton</name>
    <dbReference type="NCBI Taxonomy" id="48420"/>
    <lineage>
        <taxon>Eukaryota</taxon>
        <taxon>Metazoa</taxon>
        <taxon>Chordata</taxon>
        <taxon>Craniata</taxon>
        <taxon>Vertebrata</taxon>
        <taxon>Euteleostomi</taxon>
        <taxon>Mammalia</taxon>
        <taxon>Eutheria</taxon>
        <taxon>Laurasiatheria</taxon>
        <taxon>Carnivora</taxon>
        <taxon>Caniformia</taxon>
        <taxon>Musteloidea</taxon>
        <taxon>Mustelidae</taxon>
        <taxon>Guloninae</taxon>
        <taxon>Gulo</taxon>
    </lineage>
</organism>
<name>A0A9X9MCY0_GULGU</name>
<evidence type="ECO:0000313" key="3">
    <source>
        <dbReference type="Proteomes" id="UP000269945"/>
    </source>
</evidence>
<feature type="compositionally biased region" description="Low complexity" evidence="1">
    <location>
        <begin position="69"/>
        <end position="84"/>
    </location>
</feature>
<accession>A0A9X9MCY0</accession>
<reference evidence="2 3" key="1">
    <citation type="submission" date="2018-10" db="EMBL/GenBank/DDBJ databases">
        <authorList>
            <person name="Ekblom R."/>
            <person name="Jareborg N."/>
        </authorList>
    </citation>
    <scope>NUCLEOTIDE SEQUENCE [LARGE SCALE GENOMIC DNA]</scope>
    <source>
        <tissue evidence="2">Muscle</tissue>
    </source>
</reference>
<feature type="non-terminal residue" evidence="2">
    <location>
        <position position="1"/>
    </location>
</feature>
<dbReference type="EMBL" id="CYRY02046705">
    <property type="protein sequence ID" value="VCX42473.1"/>
    <property type="molecule type" value="Genomic_DNA"/>
</dbReference>
<gene>
    <name evidence="2" type="ORF">BN2614_LOCUS3</name>
</gene>
<feature type="region of interest" description="Disordered" evidence="1">
    <location>
        <begin position="59"/>
        <end position="97"/>
    </location>
</feature>
<dbReference type="AlphaFoldDB" id="A0A9X9MCY0"/>
<evidence type="ECO:0000313" key="2">
    <source>
        <dbReference type="EMBL" id="VCX42473.1"/>
    </source>
</evidence>
<dbReference type="Proteomes" id="UP000269945">
    <property type="component" value="Unassembled WGS sequence"/>
</dbReference>